<proteinExistence type="predicted"/>
<dbReference type="EMBL" id="CP002218">
    <property type="protein sequence ID" value="ADN61394.1"/>
    <property type="molecule type" value="Genomic_DNA"/>
</dbReference>
<dbReference type="OrthoDB" id="9791827at2"/>
<accession>E1TEY8</accession>
<sequence length="338" mass="38193">MTTTNSVQFTGEAGTSVPQQEVRIAERTAPARRQSTLRKVKEAAKSLLPAPLFLALLHHKEIGRYPNLFNPTTFNEKILQKSLRPDPWFAELTDKLTVREYVARKLGEKHVIPLLAAPDVFTREVFDALPNSFVMKANHGSSYVEVVRDKSARSFEQLRELADYWLTLDFYKIAREKHYRQIKPRIFFEQLLLDSSGQIPADYKLHCFGGRSGRPLIYILVISDRFGANTRGDIYDAAWHHLDMAIGAYKPSPTPAPRPENLDAILAAARKLSEDFDYVRVDLYAPDNELFFGELTFTPGAGVLPFTPDRVDYEWGKLVPDAFLSARPPLPTPASSTA</sequence>
<evidence type="ECO:0000313" key="1">
    <source>
        <dbReference type="EMBL" id="ADN61394.1"/>
    </source>
</evidence>
<dbReference type="SUPFAM" id="SSF56059">
    <property type="entry name" value="Glutathione synthetase ATP-binding domain-like"/>
    <property type="match status" value="1"/>
</dbReference>
<dbReference type="eggNOG" id="COG3307">
    <property type="taxonomic scope" value="Bacteria"/>
</dbReference>
<dbReference type="InterPro" id="IPR029465">
    <property type="entry name" value="ATPgrasp_TupA"/>
</dbReference>
<gene>
    <name evidence="1" type="ordered locus">BC1003_5476</name>
</gene>
<protein>
    <submittedName>
        <fullName evidence="1">Uncharacterized protein</fullName>
    </submittedName>
</protein>
<organism evidence="1">
    <name type="scientific">Burkholderia sp. (strain CCGE1003)</name>
    <dbReference type="NCBI Taxonomy" id="640512"/>
    <lineage>
        <taxon>Bacteria</taxon>
        <taxon>Pseudomonadati</taxon>
        <taxon>Pseudomonadota</taxon>
        <taxon>Betaproteobacteria</taxon>
        <taxon>Burkholderiales</taxon>
        <taxon>Burkholderiaceae</taxon>
        <taxon>Burkholderia</taxon>
    </lineage>
</organism>
<dbReference type="AlphaFoldDB" id="E1TEY8"/>
<dbReference type="STRING" id="640512.BC1003_5476"/>
<dbReference type="KEGG" id="bgf:BC1003_5476"/>
<name>E1TEY8_BURSG</name>
<dbReference type="HOGENOM" id="CLU_056705_0_1_4"/>
<reference evidence="1" key="1">
    <citation type="submission" date="2010-09" db="EMBL/GenBank/DDBJ databases">
        <title>Complete sequence of chromosome2 of Burkholderia sp. CCGE1003.</title>
        <authorList>
            <consortium name="US DOE Joint Genome Institute"/>
            <person name="Lucas S."/>
            <person name="Copeland A."/>
            <person name="Lapidus A."/>
            <person name="Cheng J.-F."/>
            <person name="Bruce D."/>
            <person name="Goodwin L."/>
            <person name="Pitluck S."/>
            <person name="Daligault H."/>
            <person name="Davenport K."/>
            <person name="Detter J.C."/>
            <person name="Han C."/>
            <person name="Tapia R."/>
            <person name="Land M."/>
            <person name="Hauser L."/>
            <person name="Jeffries C."/>
            <person name="Kyrpides N."/>
            <person name="Ivanova N."/>
            <person name="Ovchinnikova G."/>
            <person name="Martinez-Romero E."/>
            <person name="Rogel M.A."/>
            <person name="Auchtung J."/>
            <person name="Tiedje J.M."/>
            <person name="Woyke T."/>
        </authorList>
    </citation>
    <scope>NUCLEOTIDE SEQUENCE</scope>
    <source>
        <strain evidence="1">CCGE1003</strain>
    </source>
</reference>
<dbReference type="Pfam" id="PF14305">
    <property type="entry name" value="ATPgrasp_TupA"/>
    <property type="match status" value="1"/>
</dbReference>